<accession>G0HZA2</accession>
<evidence type="ECO:0000313" key="2">
    <source>
        <dbReference type="Proteomes" id="UP000005629"/>
    </source>
</evidence>
<dbReference type="AlphaFoldDB" id="G0HZA2"/>
<evidence type="ECO:0000313" key="1">
    <source>
        <dbReference type="EMBL" id="AEM58696.1"/>
    </source>
</evidence>
<reference evidence="1 2" key="1">
    <citation type="journal article" date="2011" name="J. Bacteriol.">
        <title>Complete genome sequence of Haloarcula hispanica, a model haloarchaeon for studying genetics, metabolism, and virus-host interaction.</title>
        <authorList>
            <person name="Liu H."/>
            <person name="Wu Z."/>
            <person name="Li M."/>
            <person name="Zhang F."/>
            <person name="Zheng H."/>
            <person name="Han J."/>
            <person name="Liu J."/>
            <person name="Zhou J."/>
            <person name="Wang S."/>
            <person name="Xiang H."/>
        </authorList>
    </citation>
    <scope>NUCLEOTIDE SEQUENCE [LARGE SCALE GENOMIC DNA]</scope>
    <source>
        <strain evidence="2">ATCC 33960 / DSM 4426 / JCM 8911 / NBRC 102182 / NCIMB 2187 / VKM B-1755</strain>
    </source>
</reference>
<dbReference type="EMBL" id="CP002922">
    <property type="protein sequence ID" value="AEM58696.1"/>
    <property type="molecule type" value="Genomic_DNA"/>
</dbReference>
<sequence>MLSAIDEKDSSFDIVLLTKFAQENFCEGGRSRRKQPNVKQYVRLRIGSGVQL</sequence>
<proteinExistence type="predicted"/>
<dbReference type="KEGG" id="hhi:HAH_4021"/>
<organism evidence="1 2">
    <name type="scientific">Haloarcula hispanica (strain ATCC 33960 / DSM 4426 / JCM 8911 / NBRC 102182 / NCIMB 2187 / VKM B-1755)</name>
    <dbReference type="NCBI Taxonomy" id="634497"/>
    <lineage>
        <taxon>Archaea</taxon>
        <taxon>Methanobacteriati</taxon>
        <taxon>Methanobacteriota</taxon>
        <taxon>Stenosarchaea group</taxon>
        <taxon>Halobacteria</taxon>
        <taxon>Halobacteriales</taxon>
        <taxon>Haloarculaceae</taxon>
        <taxon>Haloarcula</taxon>
    </lineage>
</organism>
<protein>
    <submittedName>
        <fullName evidence="1">Uncharacterized protein</fullName>
    </submittedName>
</protein>
<gene>
    <name evidence="1" type="ordered locus">HAH_4021</name>
</gene>
<name>G0HZA2_HALHT</name>
<dbReference type="HOGENOM" id="CLU_203606_0_0_2"/>
<dbReference type="Proteomes" id="UP000005629">
    <property type="component" value="Chromosome II"/>
</dbReference>